<proteinExistence type="inferred from homology"/>
<dbReference type="InterPro" id="IPR005158">
    <property type="entry name" value="BTAD"/>
</dbReference>
<dbReference type="InterPro" id="IPR007699">
    <property type="entry name" value="SGS_dom"/>
</dbReference>
<dbReference type="PROSITE" id="PS51048">
    <property type="entry name" value="SGS"/>
    <property type="match status" value="1"/>
</dbReference>
<dbReference type="GeneID" id="101856874"/>
<sequence length="350" mass="39038">MATAAELCRQANEQYVDEDYQRAVELYTEAIALDGGRDDIYCHRAQARIQLGKYSEAAADCDQAMKLNENNSKAYIKKGTALFQMDEIGKALDVFKEGQKRFESDSVYVGWIKKCEDKLPSPKAETESPKIPQPAPAEKAACASSPSAVRHEWYQTHTHVVVTVLAKNVKKDNLSVDVEDRKLNVLIKEYQGSPVDLNFFLAHTVVPQESQTKLFASKVEIKLKKSEGIQWPKLEGSAEEKESVTPLAAAPIPEGDVPKYPSSSHYTRDWDKLAAEVTKEEKDEKLDGDAGLNQFFQKLYADASDDTKKAMMKSFSESGGTVLSTNWSEVGSKPVEVKPPDGLEYKKWEC</sequence>
<keyword evidence="2" id="KW-0802">TPR repeat</keyword>
<protein>
    <submittedName>
        <fullName evidence="6">Protein SGT1 homolog isoform X1</fullName>
    </submittedName>
</protein>
<dbReference type="Gene3D" id="1.25.40.10">
    <property type="entry name" value="Tetratricopeptide repeat domain"/>
    <property type="match status" value="1"/>
</dbReference>
<comment type="similarity">
    <text evidence="1">Belongs to the SGT1 family.</text>
</comment>
<dbReference type="PROSITE" id="PS51203">
    <property type="entry name" value="CS"/>
    <property type="match status" value="1"/>
</dbReference>
<dbReference type="InterPro" id="IPR008978">
    <property type="entry name" value="HSP20-like_chaperone"/>
</dbReference>
<feature type="domain" description="SGS" evidence="3">
    <location>
        <begin position="259"/>
        <end position="350"/>
    </location>
</feature>
<dbReference type="SUPFAM" id="SSF48452">
    <property type="entry name" value="TPR-like"/>
    <property type="match status" value="1"/>
</dbReference>
<keyword evidence="5" id="KW-1185">Reference proteome</keyword>
<dbReference type="RefSeq" id="XP_005093395.1">
    <property type="nucleotide sequence ID" value="XM_005093338.3"/>
</dbReference>
<dbReference type="Gene3D" id="2.60.40.790">
    <property type="match status" value="1"/>
</dbReference>
<evidence type="ECO:0000256" key="1">
    <source>
        <dbReference type="ARBA" id="ARBA00008509"/>
    </source>
</evidence>
<feature type="repeat" description="TPR" evidence="2">
    <location>
        <begin position="38"/>
        <end position="71"/>
    </location>
</feature>
<dbReference type="SUPFAM" id="SSF49764">
    <property type="entry name" value="HSP20-like chaperones"/>
    <property type="match status" value="1"/>
</dbReference>
<dbReference type="InterPro" id="IPR011990">
    <property type="entry name" value="TPR-like_helical_dom_sf"/>
</dbReference>
<dbReference type="PANTHER" id="PTHR45862">
    <property type="entry name" value="PROTEIN SGT1 HOMOLOG"/>
    <property type="match status" value="1"/>
</dbReference>
<evidence type="ECO:0000313" key="6">
    <source>
        <dbReference type="RefSeq" id="XP_005093395.1"/>
    </source>
</evidence>
<dbReference type="PROSITE" id="PS50005">
    <property type="entry name" value="TPR"/>
    <property type="match status" value="1"/>
</dbReference>
<evidence type="ECO:0000313" key="5">
    <source>
        <dbReference type="Proteomes" id="UP000694888"/>
    </source>
</evidence>
<dbReference type="Proteomes" id="UP000694888">
    <property type="component" value="Unplaced"/>
</dbReference>
<dbReference type="InterPro" id="IPR044563">
    <property type="entry name" value="Sgt1-like"/>
</dbReference>
<reference evidence="6" key="1">
    <citation type="submission" date="2025-08" db="UniProtKB">
        <authorList>
            <consortium name="RefSeq"/>
        </authorList>
    </citation>
    <scope>IDENTIFICATION</scope>
</reference>
<dbReference type="InterPro" id="IPR007052">
    <property type="entry name" value="CS_dom"/>
</dbReference>
<dbReference type="InterPro" id="IPR019734">
    <property type="entry name" value="TPR_rpt"/>
</dbReference>
<evidence type="ECO:0000256" key="2">
    <source>
        <dbReference type="PROSITE-ProRule" id="PRU00339"/>
    </source>
</evidence>
<gene>
    <name evidence="6" type="primary">LOC101856874</name>
</gene>
<dbReference type="Pfam" id="PF03704">
    <property type="entry name" value="BTAD"/>
    <property type="match status" value="1"/>
</dbReference>
<accession>A0ABM0JGV8</accession>
<evidence type="ECO:0000259" key="4">
    <source>
        <dbReference type="PROSITE" id="PS51203"/>
    </source>
</evidence>
<dbReference type="Pfam" id="PF05002">
    <property type="entry name" value="SGS"/>
    <property type="match status" value="1"/>
</dbReference>
<dbReference type="Pfam" id="PF04969">
    <property type="entry name" value="CS"/>
    <property type="match status" value="1"/>
</dbReference>
<dbReference type="SMART" id="SM00028">
    <property type="entry name" value="TPR"/>
    <property type="match status" value="3"/>
</dbReference>
<organism evidence="5 6">
    <name type="scientific">Aplysia californica</name>
    <name type="common">California sea hare</name>
    <dbReference type="NCBI Taxonomy" id="6500"/>
    <lineage>
        <taxon>Eukaryota</taxon>
        <taxon>Metazoa</taxon>
        <taxon>Spiralia</taxon>
        <taxon>Lophotrochozoa</taxon>
        <taxon>Mollusca</taxon>
        <taxon>Gastropoda</taxon>
        <taxon>Heterobranchia</taxon>
        <taxon>Euthyneura</taxon>
        <taxon>Tectipleura</taxon>
        <taxon>Aplysiida</taxon>
        <taxon>Aplysioidea</taxon>
        <taxon>Aplysiidae</taxon>
        <taxon>Aplysia</taxon>
    </lineage>
</organism>
<name>A0ABM0JGV8_APLCA</name>
<evidence type="ECO:0000259" key="3">
    <source>
        <dbReference type="PROSITE" id="PS51048"/>
    </source>
</evidence>
<feature type="domain" description="CS" evidence="4">
    <location>
        <begin position="146"/>
        <end position="235"/>
    </location>
</feature>